<reference evidence="2" key="1">
    <citation type="submission" date="2021-11" db="EMBL/GenBank/DDBJ databases">
        <title>Description of novel Chryseobacterium species.</title>
        <authorList>
            <person name="Saticioglu I.B."/>
            <person name="Ay H."/>
            <person name="Altun S."/>
            <person name="Duman M."/>
        </authorList>
    </citation>
    <scope>NUCLEOTIDE SEQUENCE</scope>
    <source>
        <strain evidence="2">C-17</strain>
    </source>
</reference>
<keyword evidence="1" id="KW-0472">Membrane</keyword>
<accession>A0A9Q3V3H1</accession>
<gene>
    <name evidence="2" type="ORF">LO744_03820</name>
</gene>
<name>A0A9Q3V3H1_9FLAO</name>
<dbReference type="EMBL" id="JAJNAY010000001">
    <property type="protein sequence ID" value="MCD1115990.1"/>
    <property type="molecule type" value="Genomic_DNA"/>
</dbReference>
<dbReference type="AlphaFoldDB" id="A0A9Q3V3H1"/>
<keyword evidence="1" id="KW-0812">Transmembrane</keyword>
<dbReference type="RefSeq" id="WP_230667253.1">
    <property type="nucleotide sequence ID" value="NZ_JAJNAY010000001.1"/>
</dbReference>
<keyword evidence="1" id="KW-1133">Transmembrane helix</keyword>
<evidence type="ECO:0000256" key="1">
    <source>
        <dbReference type="SAM" id="Phobius"/>
    </source>
</evidence>
<protein>
    <submittedName>
        <fullName evidence="2">Uncharacterized protein</fullName>
    </submittedName>
</protein>
<feature type="transmembrane region" description="Helical" evidence="1">
    <location>
        <begin position="6"/>
        <end position="27"/>
    </location>
</feature>
<evidence type="ECO:0000313" key="3">
    <source>
        <dbReference type="Proteomes" id="UP001108025"/>
    </source>
</evidence>
<proteinExistence type="predicted"/>
<sequence length="310" mass="36496">MFLKYLIKIVFLIPIVSFCQSGTILGIREDNRTLEIRNGDEVLKNEDPLTIFYYTYSFNKTKDTILVYKKNSPINSDDTSYNSYTYIKNSSNKAELIIKNNDNVTKNLNISFTDKLKSININKSSFFLNQSYYSYLKKNLNISELVDLLDDFLQEDIYQLNDLKYIKSNAKYKNKNFKILKAKITTVNMQNESIVKNWNVFYLYNKNNTLTSLKQQTKDETRYTKTLISNIKNTFSYKIYWQVDERFSDDKEITFCVTQNNYSEKGTYLQTGLNKETDYETTAKKSIKLTSPTLKLDENQLAEVYEKLNK</sequence>
<dbReference type="Proteomes" id="UP001108025">
    <property type="component" value="Unassembled WGS sequence"/>
</dbReference>
<keyword evidence="3" id="KW-1185">Reference proteome</keyword>
<comment type="caution">
    <text evidence="2">The sequence shown here is derived from an EMBL/GenBank/DDBJ whole genome shotgun (WGS) entry which is preliminary data.</text>
</comment>
<evidence type="ECO:0000313" key="2">
    <source>
        <dbReference type="EMBL" id="MCD1115990.1"/>
    </source>
</evidence>
<organism evidence="2 3">
    <name type="scientific">Chryseobacterium turcicum</name>
    <dbReference type="NCBI Taxonomy" id="2898076"/>
    <lineage>
        <taxon>Bacteria</taxon>
        <taxon>Pseudomonadati</taxon>
        <taxon>Bacteroidota</taxon>
        <taxon>Flavobacteriia</taxon>
        <taxon>Flavobacteriales</taxon>
        <taxon>Weeksellaceae</taxon>
        <taxon>Chryseobacterium group</taxon>
        <taxon>Chryseobacterium</taxon>
    </lineage>
</organism>